<organism evidence="3 4">
    <name type="scientific">Hypsizygus marmoreus</name>
    <name type="common">White beech mushroom</name>
    <name type="synonym">Agaricus marmoreus</name>
    <dbReference type="NCBI Taxonomy" id="39966"/>
    <lineage>
        <taxon>Eukaryota</taxon>
        <taxon>Fungi</taxon>
        <taxon>Dikarya</taxon>
        <taxon>Basidiomycota</taxon>
        <taxon>Agaricomycotina</taxon>
        <taxon>Agaricomycetes</taxon>
        <taxon>Agaricomycetidae</taxon>
        <taxon>Agaricales</taxon>
        <taxon>Tricholomatineae</taxon>
        <taxon>Lyophyllaceae</taxon>
        <taxon>Hypsizygus</taxon>
    </lineage>
</organism>
<sequence>MSPRGSLSAGPSSSGNSRSASMPYTRRPAGQPKSSRQQFSACGACRMRRVRCDLKDLPFTSVGPHPACSNCKERGLKCVDEFADVKAVKLLRRGRRLQQVEAIYGKAIASDRATSSLPSPPATRLPSIIPQLAPEFFTSPFWSWFTVQRPVLDPIEFPARFTAHTKGIQSLGHEGGLIAMILVVWAASFGLDERGVPEVDDAGLSDLPASHGAAQNGGIRQDTILKDPSSERRTKDRKDRIESMLREVLELIDFHGVMRRPTWDGVRVLLLIMPLLEEAQPLERQAMYEATVSQAQALCTLATGGSSSVINPYPGAADDGVIRARIFWYAHMYEGISTGLRGGRLVLASDDFETFQNTLPQLSLMANNFSVPSPASANESHRPLSSHGLAQAQLTNSQHVSPTQSLFHLSHLFSLPLQLDAVCRKIHSVLTGPKAIRRAEEHGLIDAHGMREVWEDLDHCWNEFEAMRRSSSGELDTRSREQFVSAWQIVIFECHNIIRESLKQCMPRSGDSSQAMFSTSPPSRPSSHSSSSPYLSPHHLHAIATRKCFSLLPITLRIIKFHLTQDGRALFKWDAGLVRDGCWFAGFLAASVEGDTIDFVTDERDDELSHPSRLSVEDGISICLAALGEMRWAFSRSEEREETVRMIWGNKKAGRTTGRISVTRPNRPDLSRLGPGVYPDPQLPAYGKSAPMAGHPAPHPYSSVPSCNDRPLLPPLSLIRSPRRAESAPSTAYSTNGHGTSGWPSYTPPGTATSVATSNGTGVSLSARGSPVFAGLAAPMGYKADPHETFYHLPQDLDQFSFNVPIVGPGVNDPSTMSVPAYHRDPPQSANSIQSVASSSYLDPGVFVASSSSMVNVDMHGNCPQFGEDCNGYYH</sequence>
<protein>
    <recommendedName>
        <fullName evidence="2">Zn(2)-C6 fungal-type domain-containing protein</fullName>
    </recommendedName>
</protein>
<comment type="caution">
    <text evidence="3">The sequence shown here is derived from an EMBL/GenBank/DDBJ whole genome shotgun (WGS) entry which is preliminary data.</text>
</comment>
<feature type="region of interest" description="Disordered" evidence="1">
    <location>
        <begin position="509"/>
        <end position="533"/>
    </location>
</feature>
<dbReference type="PROSITE" id="PS50048">
    <property type="entry name" value="ZN2_CY6_FUNGAL_2"/>
    <property type="match status" value="1"/>
</dbReference>
<feature type="compositionally biased region" description="Polar residues" evidence="1">
    <location>
        <begin position="728"/>
        <end position="762"/>
    </location>
</feature>
<feature type="region of interest" description="Disordered" evidence="1">
    <location>
        <begin position="721"/>
        <end position="762"/>
    </location>
</feature>
<dbReference type="GO" id="GO:0000981">
    <property type="term" value="F:DNA-binding transcription factor activity, RNA polymerase II-specific"/>
    <property type="evidence" value="ECO:0007669"/>
    <property type="project" value="InterPro"/>
</dbReference>
<proteinExistence type="predicted"/>
<feature type="region of interest" description="Disordered" evidence="1">
    <location>
        <begin position="1"/>
        <end position="38"/>
    </location>
</feature>
<dbReference type="SUPFAM" id="SSF57701">
    <property type="entry name" value="Zn2/Cys6 DNA-binding domain"/>
    <property type="match status" value="1"/>
</dbReference>
<feature type="compositionally biased region" description="Basic and acidic residues" evidence="1">
    <location>
        <begin position="223"/>
        <end position="238"/>
    </location>
</feature>
<feature type="compositionally biased region" description="Low complexity" evidence="1">
    <location>
        <begin position="1"/>
        <end position="21"/>
    </location>
</feature>
<dbReference type="InterPro" id="IPR036864">
    <property type="entry name" value="Zn2-C6_fun-type_DNA-bd_sf"/>
</dbReference>
<dbReference type="InterPro" id="IPR001138">
    <property type="entry name" value="Zn2Cys6_DnaBD"/>
</dbReference>
<evidence type="ECO:0000313" key="4">
    <source>
        <dbReference type="Proteomes" id="UP000076154"/>
    </source>
</evidence>
<reference evidence="3" key="1">
    <citation type="submission" date="2018-04" db="EMBL/GenBank/DDBJ databases">
        <title>Whole genome sequencing of Hypsizygus marmoreus.</title>
        <authorList>
            <person name="Choi I.-G."/>
            <person name="Min B."/>
            <person name="Kim J.-G."/>
            <person name="Kim S."/>
            <person name="Oh Y.-L."/>
            <person name="Kong W.-S."/>
            <person name="Park H."/>
            <person name="Jeong J."/>
            <person name="Song E.-S."/>
        </authorList>
    </citation>
    <scope>NUCLEOTIDE SEQUENCE [LARGE SCALE GENOMIC DNA]</scope>
    <source>
        <strain evidence="3">51987-8</strain>
    </source>
</reference>
<name>A0A369JR83_HYPMA</name>
<evidence type="ECO:0000313" key="3">
    <source>
        <dbReference type="EMBL" id="RDB21306.1"/>
    </source>
</evidence>
<dbReference type="GO" id="GO:0008270">
    <property type="term" value="F:zinc ion binding"/>
    <property type="evidence" value="ECO:0007669"/>
    <property type="project" value="InterPro"/>
</dbReference>
<dbReference type="OrthoDB" id="3263880at2759"/>
<dbReference type="SMART" id="SM00066">
    <property type="entry name" value="GAL4"/>
    <property type="match status" value="1"/>
</dbReference>
<dbReference type="CDD" id="cd00067">
    <property type="entry name" value="GAL4"/>
    <property type="match status" value="1"/>
</dbReference>
<evidence type="ECO:0000256" key="1">
    <source>
        <dbReference type="SAM" id="MobiDB-lite"/>
    </source>
</evidence>
<feature type="domain" description="Zn(2)-C6 fungal-type" evidence="2">
    <location>
        <begin position="41"/>
        <end position="80"/>
    </location>
</feature>
<dbReference type="EMBL" id="LUEZ02000055">
    <property type="protein sequence ID" value="RDB21306.1"/>
    <property type="molecule type" value="Genomic_DNA"/>
</dbReference>
<dbReference type="InParanoid" id="A0A369JR83"/>
<dbReference type="Proteomes" id="UP000076154">
    <property type="component" value="Unassembled WGS sequence"/>
</dbReference>
<feature type="compositionally biased region" description="Low complexity" evidence="1">
    <location>
        <begin position="518"/>
        <end position="533"/>
    </location>
</feature>
<accession>A0A369JR83</accession>
<feature type="region of interest" description="Disordered" evidence="1">
    <location>
        <begin position="207"/>
        <end position="238"/>
    </location>
</feature>
<dbReference type="Gene3D" id="4.10.240.10">
    <property type="entry name" value="Zn(2)-C6 fungal-type DNA-binding domain"/>
    <property type="match status" value="1"/>
</dbReference>
<keyword evidence="4" id="KW-1185">Reference proteome</keyword>
<dbReference type="STRING" id="39966.A0A369JR83"/>
<dbReference type="AlphaFoldDB" id="A0A369JR83"/>
<feature type="region of interest" description="Disordered" evidence="1">
    <location>
        <begin position="658"/>
        <end position="677"/>
    </location>
</feature>
<evidence type="ECO:0000259" key="2">
    <source>
        <dbReference type="PROSITE" id="PS50048"/>
    </source>
</evidence>
<feature type="region of interest" description="Disordered" evidence="1">
    <location>
        <begin position="685"/>
        <end position="705"/>
    </location>
</feature>
<dbReference type="Pfam" id="PF00172">
    <property type="entry name" value="Zn_clus"/>
    <property type="match status" value="1"/>
</dbReference>
<gene>
    <name evidence="3" type="ORF">Hypma_011450</name>
</gene>